<feature type="transmembrane region" description="Helical" evidence="8">
    <location>
        <begin position="113"/>
        <end position="132"/>
    </location>
</feature>
<feature type="transmembrane region" description="Helical" evidence="8">
    <location>
        <begin position="327"/>
        <end position="347"/>
    </location>
</feature>
<dbReference type="GO" id="GO:0022857">
    <property type="term" value="F:transmembrane transporter activity"/>
    <property type="evidence" value="ECO:0007669"/>
    <property type="project" value="InterPro"/>
</dbReference>
<sequence>MKAVLFSPRPLRLGFSSKVNFHARASDLFWLMFFIAMLVFLFLWSAATGSYQLSVWDSWSIVFDPASMPDRLVQVIWEFRLPRMFAAALCGAALAIAGVVLQSITRNALASPGLIGVEAGASATMLVFVVILPSVIPIVFLPVTAMLGGFIVATFIWVLSSAAGYSPVRLVLVGVGITSMLSAFTEMLITYGDIELVESALMWLGGSLYQTSWQQVYVMVFWLVIPGTLIWLSFRQLNLLVLGDKVAFSKGVDNRKTVPFLLFLSVALTSASVATAGTLTFVGLIAPHIARRFCSNRHGALIPLSALIGACLVVLGDTLGRSAFAPLQLPAGLVLVLVGAPYFIILMGRLKR</sequence>
<feature type="transmembrane region" description="Helical" evidence="8">
    <location>
        <begin position="84"/>
        <end position="101"/>
    </location>
</feature>
<dbReference type="PANTHER" id="PTHR30472">
    <property type="entry name" value="FERRIC ENTEROBACTIN TRANSPORT SYSTEM PERMEASE PROTEIN"/>
    <property type="match status" value="1"/>
</dbReference>
<keyword evidence="10" id="KW-1185">Reference proteome</keyword>
<feature type="transmembrane region" description="Helical" evidence="8">
    <location>
        <begin position="216"/>
        <end position="234"/>
    </location>
</feature>
<dbReference type="GO" id="GO:0033214">
    <property type="term" value="P:siderophore-iron import into cell"/>
    <property type="evidence" value="ECO:0007669"/>
    <property type="project" value="TreeGrafter"/>
</dbReference>
<dbReference type="PANTHER" id="PTHR30472:SF24">
    <property type="entry name" value="FERRIC ENTEROBACTIN TRANSPORT SYSTEM PERMEASE PROTEIN FEPG"/>
    <property type="match status" value="1"/>
</dbReference>
<dbReference type="Gene3D" id="1.10.3470.10">
    <property type="entry name" value="ABC transporter involved in vitamin B12 uptake, BtuC"/>
    <property type="match status" value="1"/>
</dbReference>
<comment type="similarity">
    <text evidence="2">Belongs to the binding-protein-dependent transport system permease family. FecCD subfamily.</text>
</comment>
<evidence type="ECO:0000256" key="3">
    <source>
        <dbReference type="ARBA" id="ARBA00022448"/>
    </source>
</evidence>
<dbReference type="OrthoDB" id="9055647at2"/>
<comment type="caution">
    <text evidence="9">The sequence shown here is derived from an EMBL/GenBank/DDBJ whole genome shotgun (WGS) entry which is preliminary data.</text>
</comment>
<keyword evidence="6 8" id="KW-1133">Transmembrane helix</keyword>
<feature type="transmembrane region" description="Helical" evidence="8">
    <location>
        <begin position="298"/>
        <end position="315"/>
    </location>
</feature>
<dbReference type="CDD" id="cd06550">
    <property type="entry name" value="TM_ABC_iron-siderophores_like"/>
    <property type="match status" value="1"/>
</dbReference>
<organism evidence="9 10">
    <name type="scientific">Marinomonas aquiplantarum</name>
    <dbReference type="NCBI Taxonomy" id="491951"/>
    <lineage>
        <taxon>Bacteria</taxon>
        <taxon>Pseudomonadati</taxon>
        <taxon>Pseudomonadota</taxon>
        <taxon>Gammaproteobacteria</taxon>
        <taxon>Oceanospirillales</taxon>
        <taxon>Oceanospirillaceae</taxon>
        <taxon>Marinomonas</taxon>
    </lineage>
</organism>
<accession>A0A366CW25</accession>
<evidence type="ECO:0000313" key="10">
    <source>
        <dbReference type="Proteomes" id="UP000252086"/>
    </source>
</evidence>
<dbReference type="Pfam" id="PF01032">
    <property type="entry name" value="FecCD"/>
    <property type="match status" value="1"/>
</dbReference>
<feature type="transmembrane region" description="Helical" evidence="8">
    <location>
        <begin position="28"/>
        <end position="47"/>
    </location>
</feature>
<dbReference type="EMBL" id="QNRF01000007">
    <property type="protein sequence ID" value="RBO82023.1"/>
    <property type="molecule type" value="Genomic_DNA"/>
</dbReference>
<evidence type="ECO:0000256" key="2">
    <source>
        <dbReference type="ARBA" id="ARBA00007935"/>
    </source>
</evidence>
<dbReference type="Proteomes" id="UP000252086">
    <property type="component" value="Unassembled WGS sequence"/>
</dbReference>
<dbReference type="RefSeq" id="WP_113875207.1">
    <property type="nucleotide sequence ID" value="NZ_QNRF01000007.1"/>
</dbReference>
<dbReference type="AlphaFoldDB" id="A0A366CW25"/>
<keyword evidence="7 8" id="KW-0472">Membrane</keyword>
<keyword evidence="5 8" id="KW-0812">Transmembrane</keyword>
<dbReference type="InterPro" id="IPR000522">
    <property type="entry name" value="ABC_transptr_permease_BtuC"/>
</dbReference>
<reference evidence="9 10" key="1">
    <citation type="submission" date="2018-06" db="EMBL/GenBank/DDBJ databases">
        <title>Genomic Encyclopedia of Type Strains, Phase III (KMG-III): the genomes of soil and plant-associated and newly described type strains.</title>
        <authorList>
            <person name="Whitman W."/>
        </authorList>
    </citation>
    <scope>NUCLEOTIDE SEQUENCE [LARGE SCALE GENOMIC DNA]</scope>
    <source>
        <strain evidence="9 10">CECT 7732</strain>
    </source>
</reference>
<proteinExistence type="inferred from homology"/>
<protein>
    <submittedName>
        <fullName evidence="9">Iron complex transport system permease protein</fullName>
    </submittedName>
</protein>
<feature type="transmembrane region" description="Helical" evidence="8">
    <location>
        <begin position="260"/>
        <end position="286"/>
    </location>
</feature>
<feature type="transmembrane region" description="Helical" evidence="8">
    <location>
        <begin position="166"/>
        <end position="184"/>
    </location>
</feature>
<dbReference type="SUPFAM" id="SSF81345">
    <property type="entry name" value="ABC transporter involved in vitamin B12 uptake, BtuC"/>
    <property type="match status" value="1"/>
</dbReference>
<dbReference type="FunFam" id="1.10.3470.10:FF:000001">
    <property type="entry name" value="Vitamin B12 ABC transporter permease BtuC"/>
    <property type="match status" value="1"/>
</dbReference>
<evidence type="ECO:0000256" key="7">
    <source>
        <dbReference type="ARBA" id="ARBA00023136"/>
    </source>
</evidence>
<evidence type="ECO:0000313" key="9">
    <source>
        <dbReference type="EMBL" id="RBO82023.1"/>
    </source>
</evidence>
<keyword evidence="4" id="KW-1003">Cell membrane</keyword>
<evidence type="ECO:0000256" key="5">
    <source>
        <dbReference type="ARBA" id="ARBA00022692"/>
    </source>
</evidence>
<dbReference type="GO" id="GO:0005886">
    <property type="term" value="C:plasma membrane"/>
    <property type="evidence" value="ECO:0007669"/>
    <property type="project" value="UniProtKB-SubCell"/>
</dbReference>
<comment type="subcellular location">
    <subcellularLocation>
        <location evidence="1">Cell membrane</location>
        <topology evidence="1">Multi-pass membrane protein</topology>
    </subcellularLocation>
</comment>
<dbReference type="InterPro" id="IPR037294">
    <property type="entry name" value="ABC_BtuC-like"/>
</dbReference>
<feature type="transmembrane region" description="Helical" evidence="8">
    <location>
        <begin position="138"/>
        <end position="159"/>
    </location>
</feature>
<evidence type="ECO:0000256" key="6">
    <source>
        <dbReference type="ARBA" id="ARBA00022989"/>
    </source>
</evidence>
<gene>
    <name evidence="9" type="ORF">DFP76_107181</name>
</gene>
<evidence type="ECO:0000256" key="1">
    <source>
        <dbReference type="ARBA" id="ARBA00004651"/>
    </source>
</evidence>
<keyword evidence="3" id="KW-0813">Transport</keyword>
<evidence type="ECO:0000256" key="8">
    <source>
        <dbReference type="SAM" id="Phobius"/>
    </source>
</evidence>
<name>A0A366CW25_9GAMM</name>
<evidence type="ECO:0000256" key="4">
    <source>
        <dbReference type="ARBA" id="ARBA00022475"/>
    </source>
</evidence>